<proteinExistence type="predicted"/>
<dbReference type="Proteomes" id="UP000660110">
    <property type="component" value="Unassembled WGS sequence"/>
</dbReference>
<reference evidence="1" key="2">
    <citation type="submission" date="2020-09" db="EMBL/GenBank/DDBJ databases">
        <authorList>
            <person name="Sun Q."/>
            <person name="Zhou Y."/>
        </authorList>
    </citation>
    <scope>NUCLEOTIDE SEQUENCE</scope>
    <source>
        <strain evidence="1">CGMCC 1.12153</strain>
    </source>
</reference>
<evidence type="ECO:0000313" key="1">
    <source>
        <dbReference type="EMBL" id="GGF26489.1"/>
    </source>
</evidence>
<dbReference type="AlphaFoldDB" id="A0A917B822"/>
<keyword evidence="2" id="KW-1185">Reference proteome</keyword>
<gene>
    <name evidence="1" type="ORF">GCM10010954_26910</name>
</gene>
<organism evidence="1 2">
    <name type="scientific">Halobacillus andaensis</name>
    <dbReference type="NCBI Taxonomy" id="1176239"/>
    <lineage>
        <taxon>Bacteria</taxon>
        <taxon>Bacillati</taxon>
        <taxon>Bacillota</taxon>
        <taxon>Bacilli</taxon>
        <taxon>Bacillales</taxon>
        <taxon>Bacillaceae</taxon>
        <taxon>Halobacillus</taxon>
    </lineage>
</organism>
<comment type="caution">
    <text evidence="1">The sequence shown here is derived from an EMBL/GenBank/DDBJ whole genome shotgun (WGS) entry which is preliminary data.</text>
</comment>
<dbReference type="RefSeq" id="WP_188378024.1">
    <property type="nucleotide sequence ID" value="NZ_BMEL01000003.1"/>
</dbReference>
<evidence type="ECO:0008006" key="3">
    <source>
        <dbReference type="Google" id="ProtNLM"/>
    </source>
</evidence>
<dbReference type="EMBL" id="BMEL01000003">
    <property type="protein sequence ID" value="GGF26489.1"/>
    <property type="molecule type" value="Genomic_DNA"/>
</dbReference>
<accession>A0A917B822</accession>
<protein>
    <recommendedName>
        <fullName evidence="3">WYL domain-containing protein</fullName>
    </recommendedName>
</protein>
<reference evidence="1" key="1">
    <citation type="journal article" date="2014" name="Int. J. Syst. Evol. Microbiol.">
        <title>Complete genome sequence of Corynebacterium casei LMG S-19264T (=DSM 44701T), isolated from a smear-ripened cheese.</title>
        <authorList>
            <consortium name="US DOE Joint Genome Institute (JGI-PGF)"/>
            <person name="Walter F."/>
            <person name="Albersmeier A."/>
            <person name="Kalinowski J."/>
            <person name="Ruckert C."/>
        </authorList>
    </citation>
    <scope>NUCLEOTIDE SEQUENCE</scope>
    <source>
        <strain evidence="1">CGMCC 1.12153</strain>
    </source>
</reference>
<sequence length="74" mass="8590">MEGWIKRSAERKEKVEIIYLSVQGEVSQRVIQVLQVQSEYIIAFCYSKNQVRTFNKVNILSAFPRGNKRLKGVS</sequence>
<evidence type="ECO:0000313" key="2">
    <source>
        <dbReference type="Proteomes" id="UP000660110"/>
    </source>
</evidence>
<name>A0A917B822_HALAA</name>